<feature type="transmembrane region" description="Helical" evidence="1">
    <location>
        <begin position="113"/>
        <end position="137"/>
    </location>
</feature>
<evidence type="ECO:0000313" key="2">
    <source>
        <dbReference type="EMBL" id="KAF1950768.1"/>
    </source>
</evidence>
<proteinExistence type="predicted"/>
<reference evidence="2" key="1">
    <citation type="journal article" date="2020" name="Stud. Mycol.">
        <title>101 Dothideomycetes genomes: a test case for predicting lifestyles and emergence of pathogens.</title>
        <authorList>
            <person name="Haridas S."/>
            <person name="Albert R."/>
            <person name="Binder M."/>
            <person name="Bloem J."/>
            <person name="Labutti K."/>
            <person name="Salamov A."/>
            <person name="Andreopoulos B."/>
            <person name="Baker S."/>
            <person name="Barry K."/>
            <person name="Bills G."/>
            <person name="Bluhm B."/>
            <person name="Cannon C."/>
            <person name="Castanera R."/>
            <person name="Culley D."/>
            <person name="Daum C."/>
            <person name="Ezra D."/>
            <person name="Gonzalez J."/>
            <person name="Henrissat B."/>
            <person name="Kuo A."/>
            <person name="Liang C."/>
            <person name="Lipzen A."/>
            <person name="Lutzoni F."/>
            <person name="Magnuson J."/>
            <person name="Mondo S."/>
            <person name="Nolan M."/>
            <person name="Ohm R."/>
            <person name="Pangilinan J."/>
            <person name="Park H.-J."/>
            <person name="Ramirez L."/>
            <person name="Alfaro M."/>
            <person name="Sun H."/>
            <person name="Tritt A."/>
            <person name="Yoshinaga Y."/>
            <person name="Zwiers L.-H."/>
            <person name="Turgeon B."/>
            <person name="Goodwin S."/>
            <person name="Spatafora J."/>
            <person name="Crous P."/>
            <person name="Grigoriev I."/>
        </authorList>
    </citation>
    <scope>NUCLEOTIDE SEQUENCE</scope>
    <source>
        <strain evidence="2">CBS 675.92</strain>
    </source>
</reference>
<name>A0A6A5TEL0_9PLEO</name>
<organism evidence="2 3">
    <name type="scientific">Byssothecium circinans</name>
    <dbReference type="NCBI Taxonomy" id="147558"/>
    <lineage>
        <taxon>Eukaryota</taxon>
        <taxon>Fungi</taxon>
        <taxon>Dikarya</taxon>
        <taxon>Ascomycota</taxon>
        <taxon>Pezizomycotina</taxon>
        <taxon>Dothideomycetes</taxon>
        <taxon>Pleosporomycetidae</taxon>
        <taxon>Pleosporales</taxon>
        <taxon>Massarineae</taxon>
        <taxon>Massarinaceae</taxon>
        <taxon>Byssothecium</taxon>
    </lineage>
</organism>
<evidence type="ECO:0000256" key="1">
    <source>
        <dbReference type="SAM" id="Phobius"/>
    </source>
</evidence>
<sequence>MSEVDNAFVKQGYWTTWSQGAVMGKTITITSSNANIVISLLTVLITIAVTQLWSLWMFLYHQTRATGTPSDGLFWQPQVLLRTFPTPMSLMADSFKIWWTWRKISKDAFLRSMLPISLAVLFVIGTVASSILSTYVISSTNIEVLVESPHCGKANYSGLQATAGQFNPKPNFLPALKSYARDCYQNRADLPSRCQSIFNRPNISLAMDVAYCPWSPSMCPSDNGSALCLDSGLLDESHFGFNVESRDSVRFRRKAVCTVLPLGDRLSVINDMSSKQASIGRDLLPHERFWGFHYANLQYPSSQNSTPSYILQSQIVSNVTTTGVTMMAAERYRTLNNSIIVPLEEMNVTDADISINVIWLNSVRFMRPNHDPLFLSTKTVELNMLMANTSLALYAPDNPVGAIGCTNQVKDYCSPLRGLPDPGDNITPEASETQSMMLDLIRDAAYSLPSSFLALAGVLLAGDPQQTTLTQLPDDQWKKEVINWEALSWTGIQTLLSDYAVGPGVREPSGYTKTDAPTTKAGRQLCGAMKMRKSGVFANINVFGLSFIITITVVTTTLNISILRFFIFLSRFRRALSPRIDHWVNDGVFQLQRRAFDAEGQGLWTRLDKEIPATSTAAKLKALPV</sequence>
<feature type="transmembrane region" description="Helical" evidence="1">
    <location>
        <begin position="542"/>
        <end position="569"/>
    </location>
</feature>
<feature type="transmembrane region" description="Helical" evidence="1">
    <location>
        <begin position="79"/>
        <end position="101"/>
    </location>
</feature>
<evidence type="ECO:0000313" key="3">
    <source>
        <dbReference type="Proteomes" id="UP000800035"/>
    </source>
</evidence>
<gene>
    <name evidence="2" type="ORF">CC80DRAFT_362751</name>
</gene>
<keyword evidence="3" id="KW-1185">Reference proteome</keyword>
<dbReference type="AlphaFoldDB" id="A0A6A5TEL0"/>
<feature type="transmembrane region" description="Helical" evidence="1">
    <location>
        <begin position="36"/>
        <end position="59"/>
    </location>
</feature>
<keyword evidence="1" id="KW-0472">Membrane</keyword>
<dbReference type="OrthoDB" id="3540210at2759"/>
<dbReference type="EMBL" id="ML977022">
    <property type="protein sequence ID" value="KAF1950768.1"/>
    <property type="molecule type" value="Genomic_DNA"/>
</dbReference>
<keyword evidence="1" id="KW-1133">Transmembrane helix</keyword>
<accession>A0A6A5TEL0</accession>
<feature type="non-terminal residue" evidence="2">
    <location>
        <position position="625"/>
    </location>
</feature>
<keyword evidence="1" id="KW-0812">Transmembrane</keyword>
<dbReference type="Proteomes" id="UP000800035">
    <property type="component" value="Unassembled WGS sequence"/>
</dbReference>
<protein>
    <submittedName>
        <fullName evidence="2">Uncharacterized protein</fullName>
    </submittedName>
</protein>